<dbReference type="AlphaFoldDB" id="A0A699Q809"/>
<sequence>SVSLRREDYGLSESVDNHPNSVVALRRLRKFSDKIHGDVVPLPFRYILACLSIGSVSLRRKDYGLSESVDNHPNSVVALRRLRKFSDKIHGDVVPLPFRYLRLYQ</sequence>
<name>A0A699Q809_TANCI</name>
<proteinExistence type="predicted"/>
<evidence type="ECO:0000313" key="1">
    <source>
        <dbReference type="EMBL" id="GFC61624.1"/>
    </source>
</evidence>
<comment type="caution">
    <text evidence="1">The sequence shown here is derived from an EMBL/GenBank/DDBJ whole genome shotgun (WGS) entry which is preliminary data.</text>
</comment>
<protein>
    <submittedName>
        <fullName evidence="1">Uncharacterized protein</fullName>
    </submittedName>
</protein>
<accession>A0A699Q809</accession>
<feature type="non-terminal residue" evidence="1">
    <location>
        <position position="1"/>
    </location>
</feature>
<gene>
    <name evidence="1" type="ORF">Tci_833594</name>
</gene>
<reference evidence="1" key="1">
    <citation type="journal article" date="2019" name="Sci. Rep.">
        <title>Draft genome of Tanacetum cinerariifolium, the natural source of mosquito coil.</title>
        <authorList>
            <person name="Yamashiro T."/>
            <person name="Shiraishi A."/>
            <person name="Satake H."/>
            <person name="Nakayama K."/>
        </authorList>
    </citation>
    <scope>NUCLEOTIDE SEQUENCE</scope>
</reference>
<dbReference type="EMBL" id="BKCJ010990466">
    <property type="protein sequence ID" value="GFC61624.1"/>
    <property type="molecule type" value="Genomic_DNA"/>
</dbReference>
<organism evidence="1">
    <name type="scientific">Tanacetum cinerariifolium</name>
    <name type="common">Dalmatian daisy</name>
    <name type="synonym">Chrysanthemum cinerariifolium</name>
    <dbReference type="NCBI Taxonomy" id="118510"/>
    <lineage>
        <taxon>Eukaryota</taxon>
        <taxon>Viridiplantae</taxon>
        <taxon>Streptophyta</taxon>
        <taxon>Embryophyta</taxon>
        <taxon>Tracheophyta</taxon>
        <taxon>Spermatophyta</taxon>
        <taxon>Magnoliopsida</taxon>
        <taxon>eudicotyledons</taxon>
        <taxon>Gunneridae</taxon>
        <taxon>Pentapetalae</taxon>
        <taxon>asterids</taxon>
        <taxon>campanulids</taxon>
        <taxon>Asterales</taxon>
        <taxon>Asteraceae</taxon>
        <taxon>Asteroideae</taxon>
        <taxon>Anthemideae</taxon>
        <taxon>Anthemidinae</taxon>
        <taxon>Tanacetum</taxon>
    </lineage>
</organism>